<dbReference type="Pfam" id="PF20684">
    <property type="entry name" value="Fung_rhodopsin"/>
    <property type="match status" value="1"/>
</dbReference>
<reference evidence="9" key="1">
    <citation type="journal article" date="2023" name="Mol. Phylogenet. Evol.">
        <title>Genome-scale phylogeny and comparative genomics of the fungal order Sordariales.</title>
        <authorList>
            <person name="Hensen N."/>
            <person name="Bonometti L."/>
            <person name="Westerberg I."/>
            <person name="Brannstrom I.O."/>
            <person name="Guillou S."/>
            <person name="Cros-Aarteil S."/>
            <person name="Calhoun S."/>
            <person name="Haridas S."/>
            <person name="Kuo A."/>
            <person name="Mondo S."/>
            <person name="Pangilinan J."/>
            <person name="Riley R."/>
            <person name="LaButti K."/>
            <person name="Andreopoulos B."/>
            <person name="Lipzen A."/>
            <person name="Chen C."/>
            <person name="Yan M."/>
            <person name="Daum C."/>
            <person name="Ng V."/>
            <person name="Clum A."/>
            <person name="Steindorff A."/>
            <person name="Ohm R.A."/>
            <person name="Martin F."/>
            <person name="Silar P."/>
            <person name="Natvig D.O."/>
            <person name="Lalanne C."/>
            <person name="Gautier V."/>
            <person name="Ament-Velasquez S.L."/>
            <person name="Kruys A."/>
            <person name="Hutchinson M.I."/>
            <person name="Powell A.J."/>
            <person name="Barry K."/>
            <person name="Miller A.N."/>
            <person name="Grigoriev I.V."/>
            <person name="Debuchy R."/>
            <person name="Gladieux P."/>
            <person name="Hiltunen Thoren M."/>
            <person name="Johannesson H."/>
        </authorList>
    </citation>
    <scope>NUCLEOTIDE SEQUENCE</scope>
    <source>
        <strain evidence="9">CBS 232.78</strain>
    </source>
</reference>
<dbReference type="Proteomes" id="UP001285441">
    <property type="component" value="Unassembled WGS sequence"/>
</dbReference>
<evidence type="ECO:0000256" key="4">
    <source>
        <dbReference type="ARBA" id="ARBA00023136"/>
    </source>
</evidence>
<accession>A0AAE0U025</accession>
<feature type="transmembrane region" description="Helical" evidence="7">
    <location>
        <begin position="274"/>
        <end position="299"/>
    </location>
</feature>
<evidence type="ECO:0000256" key="5">
    <source>
        <dbReference type="ARBA" id="ARBA00038359"/>
    </source>
</evidence>
<feature type="compositionally biased region" description="Polar residues" evidence="6">
    <location>
        <begin position="380"/>
        <end position="389"/>
    </location>
</feature>
<feature type="region of interest" description="Disordered" evidence="6">
    <location>
        <begin position="380"/>
        <end position="408"/>
    </location>
</feature>
<keyword evidence="10" id="KW-1185">Reference proteome</keyword>
<feature type="transmembrane region" description="Helical" evidence="7">
    <location>
        <begin position="231"/>
        <end position="254"/>
    </location>
</feature>
<keyword evidence="2 7" id="KW-0812">Transmembrane</keyword>
<feature type="domain" description="Rhodopsin" evidence="8">
    <location>
        <begin position="54"/>
        <end position="293"/>
    </location>
</feature>
<dbReference type="PANTHER" id="PTHR33048:SF146">
    <property type="entry name" value="INTEGRAL MEMBRANE PROTEIN"/>
    <property type="match status" value="1"/>
</dbReference>
<organism evidence="9 10">
    <name type="scientific">Podospora didyma</name>
    <dbReference type="NCBI Taxonomy" id="330526"/>
    <lineage>
        <taxon>Eukaryota</taxon>
        <taxon>Fungi</taxon>
        <taxon>Dikarya</taxon>
        <taxon>Ascomycota</taxon>
        <taxon>Pezizomycotina</taxon>
        <taxon>Sordariomycetes</taxon>
        <taxon>Sordariomycetidae</taxon>
        <taxon>Sordariales</taxon>
        <taxon>Podosporaceae</taxon>
        <taxon>Podospora</taxon>
    </lineage>
</organism>
<evidence type="ECO:0000256" key="2">
    <source>
        <dbReference type="ARBA" id="ARBA00022692"/>
    </source>
</evidence>
<evidence type="ECO:0000256" key="1">
    <source>
        <dbReference type="ARBA" id="ARBA00004141"/>
    </source>
</evidence>
<gene>
    <name evidence="9" type="ORF">B0H63DRAFT_473829</name>
</gene>
<dbReference type="InterPro" id="IPR052337">
    <property type="entry name" value="SAT4-like"/>
</dbReference>
<evidence type="ECO:0000256" key="7">
    <source>
        <dbReference type="SAM" id="Phobius"/>
    </source>
</evidence>
<dbReference type="AlphaFoldDB" id="A0AAE0U025"/>
<reference evidence="9" key="2">
    <citation type="submission" date="2023-06" db="EMBL/GenBank/DDBJ databases">
        <authorList>
            <consortium name="Lawrence Berkeley National Laboratory"/>
            <person name="Haridas S."/>
            <person name="Hensen N."/>
            <person name="Bonometti L."/>
            <person name="Westerberg I."/>
            <person name="Brannstrom I.O."/>
            <person name="Guillou S."/>
            <person name="Cros-Aarteil S."/>
            <person name="Calhoun S."/>
            <person name="Kuo A."/>
            <person name="Mondo S."/>
            <person name="Pangilinan J."/>
            <person name="Riley R."/>
            <person name="LaButti K."/>
            <person name="Andreopoulos B."/>
            <person name="Lipzen A."/>
            <person name="Chen C."/>
            <person name="Yanf M."/>
            <person name="Daum C."/>
            <person name="Ng V."/>
            <person name="Clum A."/>
            <person name="Steindorff A."/>
            <person name="Ohm R."/>
            <person name="Martin F."/>
            <person name="Silar P."/>
            <person name="Natvig D."/>
            <person name="Lalanne C."/>
            <person name="Gautier V."/>
            <person name="Ament-velasquez S.L."/>
            <person name="Kruys A."/>
            <person name="Hutchinson M.I."/>
            <person name="Powell A.J."/>
            <person name="Barry K."/>
            <person name="Miller A.N."/>
            <person name="Grigoriev I.V."/>
            <person name="Debuchy R."/>
            <person name="Gladieux P."/>
            <person name="Thoren M.H."/>
            <person name="Johannesson H."/>
        </authorList>
    </citation>
    <scope>NUCLEOTIDE SEQUENCE</scope>
    <source>
        <strain evidence="9">CBS 232.78</strain>
    </source>
</reference>
<evidence type="ECO:0000313" key="10">
    <source>
        <dbReference type="Proteomes" id="UP001285441"/>
    </source>
</evidence>
<dbReference type="InterPro" id="IPR049326">
    <property type="entry name" value="Rhodopsin_dom_fungi"/>
</dbReference>
<keyword evidence="3 7" id="KW-1133">Transmembrane helix</keyword>
<evidence type="ECO:0000259" key="8">
    <source>
        <dbReference type="Pfam" id="PF20684"/>
    </source>
</evidence>
<feature type="transmembrane region" description="Helical" evidence="7">
    <location>
        <begin position="36"/>
        <end position="58"/>
    </location>
</feature>
<feature type="transmembrane region" description="Helical" evidence="7">
    <location>
        <begin position="150"/>
        <end position="177"/>
    </location>
</feature>
<comment type="subcellular location">
    <subcellularLocation>
        <location evidence="1">Membrane</location>
        <topology evidence="1">Multi-pass membrane protein</topology>
    </subcellularLocation>
</comment>
<dbReference type="GO" id="GO:0016020">
    <property type="term" value="C:membrane"/>
    <property type="evidence" value="ECO:0007669"/>
    <property type="project" value="UniProtKB-SubCell"/>
</dbReference>
<evidence type="ECO:0000256" key="6">
    <source>
        <dbReference type="SAM" id="MobiDB-lite"/>
    </source>
</evidence>
<comment type="similarity">
    <text evidence="5">Belongs to the SAT4 family.</text>
</comment>
<dbReference type="EMBL" id="JAULSW010000004">
    <property type="protein sequence ID" value="KAK3385912.1"/>
    <property type="molecule type" value="Genomic_DNA"/>
</dbReference>
<feature type="region of interest" description="Disordered" evidence="6">
    <location>
        <begin position="322"/>
        <end position="368"/>
    </location>
</feature>
<protein>
    <recommendedName>
        <fullName evidence="8">Rhodopsin domain-containing protein</fullName>
    </recommendedName>
</protein>
<feature type="compositionally biased region" description="Basic and acidic residues" evidence="6">
    <location>
        <begin position="392"/>
        <end position="408"/>
    </location>
</feature>
<evidence type="ECO:0000313" key="9">
    <source>
        <dbReference type="EMBL" id="KAK3385912.1"/>
    </source>
</evidence>
<name>A0AAE0U025_9PEZI</name>
<evidence type="ECO:0000256" key="3">
    <source>
        <dbReference type="ARBA" id="ARBA00022989"/>
    </source>
</evidence>
<feature type="transmembrane region" description="Helical" evidence="7">
    <location>
        <begin position="120"/>
        <end position="138"/>
    </location>
</feature>
<keyword evidence="4 7" id="KW-0472">Membrane</keyword>
<feature type="transmembrane region" description="Helical" evidence="7">
    <location>
        <begin position="197"/>
        <end position="219"/>
    </location>
</feature>
<feature type="transmembrane region" description="Helical" evidence="7">
    <location>
        <begin position="70"/>
        <end position="91"/>
    </location>
</feature>
<proteinExistence type="inferred from homology"/>
<feature type="compositionally biased region" description="Polar residues" evidence="6">
    <location>
        <begin position="354"/>
        <end position="363"/>
    </location>
</feature>
<sequence>MSAELPPGMDLSMIPLAANPSGAPPDFDHGPSLEPVVLGTGITFIIISSLMLMLRFYTGLKKSRRLFADDWLCLVGEIVGIVQWAVLYTILHNGLSRHTWDTRVSAITPYVLKLQLGNQMLAAVTHFCVKASLAFFFMRVFGTLNWVRIVCYFLLVLTFASYLSYEIVVIIYCIPRAGEEWGPVSLARCTTSAPSTIAVGVCSVVADLIIFVLPFPIIAGLSLNSQRKKGLAVVFLVGLLVVITSVVGLAYRIIVSYESTNDPLWHGGNVAITAYMEIFGTVIVACSPSLSSFWVNIFMQTQLYSSIHSRLFSSGRSTRPSAAASGRDYPSAASANKGHAGSSAYSLPSKRPHTGQTNASSKELVTEDLPLSAIQKSTIIVQKTSQDSSPEPVKENGRWELRNTSKGW</sequence>
<dbReference type="PANTHER" id="PTHR33048">
    <property type="entry name" value="PTH11-LIKE INTEGRAL MEMBRANE PROTEIN (AFU_ORTHOLOGUE AFUA_5G11245)"/>
    <property type="match status" value="1"/>
</dbReference>
<comment type="caution">
    <text evidence="9">The sequence shown here is derived from an EMBL/GenBank/DDBJ whole genome shotgun (WGS) entry which is preliminary data.</text>
</comment>